<evidence type="ECO:0000256" key="1">
    <source>
        <dbReference type="SAM" id="SignalP"/>
    </source>
</evidence>
<accession>A0ABV0W3M3</accession>
<evidence type="ECO:0000313" key="2">
    <source>
        <dbReference type="EMBL" id="MEQ2263874.1"/>
    </source>
</evidence>
<evidence type="ECO:0000313" key="3">
    <source>
        <dbReference type="Proteomes" id="UP001444071"/>
    </source>
</evidence>
<dbReference type="Proteomes" id="UP001444071">
    <property type="component" value="Unassembled WGS sequence"/>
</dbReference>
<name>A0ABV0W3M3_9TELE</name>
<protein>
    <recommendedName>
        <fullName evidence="4">Secreted protein</fullName>
    </recommendedName>
</protein>
<gene>
    <name evidence="2" type="ORF">XENORESO_014452</name>
</gene>
<feature type="chain" id="PRO_5046435556" description="Secreted protein" evidence="1">
    <location>
        <begin position="25"/>
        <end position="122"/>
    </location>
</feature>
<comment type="caution">
    <text evidence="2">The sequence shown here is derived from an EMBL/GenBank/DDBJ whole genome shotgun (WGS) entry which is preliminary data.</text>
</comment>
<sequence>MVLWRPLVFVWCTTGFLCSKKSSGFLLRYFSFNAHFSLKYQATAFLSLLQSEKCTISWSVGAGVSKLIVLTAASFLTSMSPTSKVISITPLGDFSSFFHKNSGPSNHALVFKKSETYNPLDT</sequence>
<proteinExistence type="predicted"/>
<organism evidence="2 3">
    <name type="scientific">Xenotaenia resolanae</name>
    <dbReference type="NCBI Taxonomy" id="208358"/>
    <lineage>
        <taxon>Eukaryota</taxon>
        <taxon>Metazoa</taxon>
        <taxon>Chordata</taxon>
        <taxon>Craniata</taxon>
        <taxon>Vertebrata</taxon>
        <taxon>Euteleostomi</taxon>
        <taxon>Actinopterygii</taxon>
        <taxon>Neopterygii</taxon>
        <taxon>Teleostei</taxon>
        <taxon>Neoteleostei</taxon>
        <taxon>Acanthomorphata</taxon>
        <taxon>Ovalentaria</taxon>
        <taxon>Atherinomorphae</taxon>
        <taxon>Cyprinodontiformes</taxon>
        <taxon>Goodeidae</taxon>
        <taxon>Xenotaenia</taxon>
    </lineage>
</organism>
<reference evidence="2 3" key="1">
    <citation type="submission" date="2021-06" db="EMBL/GenBank/DDBJ databases">
        <authorList>
            <person name="Palmer J.M."/>
        </authorList>
    </citation>
    <scope>NUCLEOTIDE SEQUENCE [LARGE SCALE GENOMIC DNA]</scope>
    <source>
        <strain evidence="2 3">XR_2019</strain>
        <tissue evidence="2">Muscle</tissue>
    </source>
</reference>
<feature type="signal peptide" evidence="1">
    <location>
        <begin position="1"/>
        <end position="24"/>
    </location>
</feature>
<keyword evidence="1" id="KW-0732">Signal</keyword>
<keyword evidence="3" id="KW-1185">Reference proteome</keyword>
<dbReference type="EMBL" id="JAHRIM010024591">
    <property type="protein sequence ID" value="MEQ2263874.1"/>
    <property type="molecule type" value="Genomic_DNA"/>
</dbReference>
<evidence type="ECO:0008006" key="4">
    <source>
        <dbReference type="Google" id="ProtNLM"/>
    </source>
</evidence>